<dbReference type="Pfam" id="PF13460">
    <property type="entry name" value="NAD_binding_10"/>
    <property type="match status" value="1"/>
</dbReference>
<reference evidence="3" key="1">
    <citation type="journal article" date="2019" name="Int. J. Syst. Evol. Microbiol.">
        <title>The Global Catalogue of Microorganisms (GCM) 10K type strain sequencing project: providing services to taxonomists for standard genome sequencing and annotation.</title>
        <authorList>
            <consortium name="The Broad Institute Genomics Platform"/>
            <consortium name="The Broad Institute Genome Sequencing Center for Infectious Disease"/>
            <person name="Wu L."/>
            <person name="Ma J."/>
        </authorList>
    </citation>
    <scope>NUCLEOTIDE SEQUENCE [LARGE SCALE GENOMIC DNA]</scope>
    <source>
        <strain evidence="3">JCM 15478</strain>
    </source>
</reference>
<proteinExistence type="predicted"/>
<dbReference type="InterPro" id="IPR036291">
    <property type="entry name" value="NAD(P)-bd_dom_sf"/>
</dbReference>
<evidence type="ECO:0000313" key="3">
    <source>
        <dbReference type="Proteomes" id="UP001500016"/>
    </source>
</evidence>
<feature type="domain" description="NAD(P)-binding" evidence="1">
    <location>
        <begin position="11"/>
        <end position="142"/>
    </location>
</feature>
<dbReference type="Gene3D" id="3.40.50.720">
    <property type="entry name" value="NAD(P)-binding Rossmann-like Domain"/>
    <property type="match status" value="1"/>
</dbReference>
<accession>A0ABP5I675</accession>
<keyword evidence="3" id="KW-1185">Reference proteome</keyword>
<dbReference type="InterPro" id="IPR016040">
    <property type="entry name" value="NAD(P)-bd_dom"/>
</dbReference>
<dbReference type="SUPFAM" id="SSF51735">
    <property type="entry name" value="NAD(P)-binding Rossmann-fold domains"/>
    <property type="match status" value="1"/>
</dbReference>
<sequence>MARERTVLVTGGTGTLGRHVVRGLLDAGQRVRVLSRRPRRARDDGPQEWATGDLLTGDGVTEAVAGADVIVHCATGRKDVRATRHLLAACHHTRGNPHLVYVSIVGIDRVRFFYYDAKLACERAVERSGLPWTVLRATQFHDLVARLTTSQFRLPVTLVPSGARFQPVDAGEVAGRLVELALGEPAGRAEDMGGPLVHTSRELALMTLRAYGRRRSVVGVRLPGKAFRALRAGGNLVPDRAVGTVTYAEYLERVEKS</sequence>
<organism evidence="2 3">
    <name type="scientific">Streptomyces albiaxialis</name>
    <dbReference type="NCBI Taxonomy" id="329523"/>
    <lineage>
        <taxon>Bacteria</taxon>
        <taxon>Bacillati</taxon>
        <taxon>Actinomycetota</taxon>
        <taxon>Actinomycetes</taxon>
        <taxon>Kitasatosporales</taxon>
        <taxon>Streptomycetaceae</taxon>
        <taxon>Streptomyces</taxon>
    </lineage>
</organism>
<protein>
    <submittedName>
        <fullName evidence="2">NAD(P)H-binding protein</fullName>
    </submittedName>
</protein>
<evidence type="ECO:0000313" key="2">
    <source>
        <dbReference type="EMBL" id="GAA2092044.1"/>
    </source>
</evidence>
<dbReference type="PANTHER" id="PTHR12126:SF11">
    <property type="entry name" value="NADH DEHYDROGENASE [UBIQUINONE] 1 ALPHA SUBCOMPLEX SUBUNIT 9, MITOCHONDRIAL"/>
    <property type="match status" value="1"/>
</dbReference>
<dbReference type="PANTHER" id="PTHR12126">
    <property type="entry name" value="NADH-UBIQUINONE OXIDOREDUCTASE 39 KDA SUBUNIT-RELATED"/>
    <property type="match status" value="1"/>
</dbReference>
<comment type="caution">
    <text evidence="2">The sequence shown here is derived from an EMBL/GenBank/DDBJ whole genome shotgun (WGS) entry which is preliminary data.</text>
</comment>
<dbReference type="Proteomes" id="UP001500016">
    <property type="component" value="Unassembled WGS sequence"/>
</dbReference>
<evidence type="ECO:0000259" key="1">
    <source>
        <dbReference type="Pfam" id="PF13460"/>
    </source>
</evidence>
<dbReference type="InterPro" id="IPR051207">
    <property type="entry name" value="ComplexI_NDUFA9_subunit"/>
</dbReference>
<name>A0ABP5I675_9ACTN</name>
<dbReference type="RefSeq" id="WP_344532343.1">
    <property type="nucleotide sequence ID" value="NZ_BAAAPE010000014.1"/>
</dbReference>
<gene>
    <name evidence="2" type="ORF">GCM10009801_58370</name>
</gene>
<dbReference type="EMBL" id="BAAAPE010000014">
    <property type="protein sequence ID" value="GAA2092044.1"/>
    <property type="molecule type" value="Genomic_DNA"/>
</dbReference>